<evidence type="ECO:0000313" key="4">
    <source>
        <dbReference type="Proteomes" id="UP000838763"/>
    </source>
</evidence>
<feature type="region of interest" description="Disordered" evidence="1">
    <location>
        <begin position="208"/>
        <end position="234"/>
    </location>
</feature>
<evidence type="ECO:0000259" key="2">
    <source>
        <dbReference type="PROSITE" id="PS51834"/>
    </source>
</evidence>
<dbReference type="InterPro" id="IPR037521">
    <property type="entry name" value="FLCN/SMCR8_DENN"/>
</dbReference>
<evidence type="ECO:0000313" key="3">
    <source>
        <dbReference type="EMBL" id="CAI4220024.1"/>
    </source>
</evidence>
<evidence type="ECO:0000256" key="1">
    <source>
        <dbReference type="SAM" id="MobiDB-lite"/>
    </source>
</evidence>
<comment type="caution">
    <text evidence="3">The sequence shown here is derived from an EMBL/GenBank/DDBJ whole genome shotgun (WGS) entry which is preliminary data.</text>
</comment>
<dbReference type="InterPro" id="IPR037520">
    <property type="entry name" value="Folliculin/SMCR8_longin"/>
</dbReference>
<dbReference type="EMBL" id="CALLCH030000021">
    <property type="protein sequence ID" value="CAI4220024.1"/>
    <property type="molecule type" value="Genomic_DNA"/>
</dbReference>
<name>A0A9P1HAP3_9PEZI</name>
<dbReference type="PROSITE" id="PS51834">
    <property type="entry name" value="DENN_FLCN_SMCR8"/>
    <property type="match status" value="1"/>
</dbReference>
<feature type="compositionally biased region" description="Low complexity" evidence="1">
    <location>
        <begin position="219"/>
        <end position="229"/>
    </location>
</feature>
<dbReference type="PANTHER" id="PTHR31441">
    <property type="entry name" value="FOLLICULIN FAMILY MEMBER"/>
    <property type="match status" value="1"/>
</dbReference>
<dbReference type="AlphaFoldDB" id="A0A9P1HAP3"/>
<feature type="region of interest" description="Disordered" evidence="1">
    <location>
        <begin position="69"/>
        <end position="127"/>
    </location>
</feature>
<accession>A0A9P1HAP3</accession>
<protein>
    <recommendedName>
        <fullName evidence="2">UDENN FLCN/SMCR8-type domain-containing protein</fullName>
    </recommendedName>
</protein>
<dbReference type="GO" id="GO:1904263">
    <property type="term" value="P:positive regulation of TORC1 signaling"/>
    <property type="evidence" value="ECO:0007669"/>
    <property type="project" value="TreeGrafter"/>
</dbReference>
<dbReference type="GO" id="GO:0005829">
    <property type="term" value="C:cytosol"/>
    <property type="evidence" value="ECO:0007669"/>
    <property type="project" value="TreeGrafter"/>
</dbReference>
<dbReference type="Pfam" id="PF11704">
    <property type="entry name" value="Folliculin"/>
    <property type="match status" value="1"/>
</dbReference>
<organism evidence="3 4">
    <name type="scientific">Parascedosporium putredinis</name>
    <dbReference type="NCBI Taxonomy" id="1442378"/>
    <lineage>
        <taxon>Eukaryota</taxon>
        <taxon>Fungi</taxon>
        <taxon>Dikarya</taxon>
        <taxon>Ascomycota</taxon>
        <taxon>Pezizomycotina</taxon>
        <taxon>Sordariomycetes</taxon>
        <taxon>Hypocreomycetidae</taxon>
        <taxon>Microascales</taxon>
        <taxon>Microascaceae</taxon>
        <taxon>Parascedosporium</taxon>
    </lineage>
</organism>
<dbReference type="PANTHER" id="PTHR31441:SF2">
    <property type="entry name" value="FOLLICULIN"/>
    <property type="match status" value="1"/>
</dbReference>
<dbReference type="InterPro" id="IPR021713">
    <property type="entry name" value="Folliculin"/>
</dbReference>
<proteinExistence type="predicted"/>
<dbReference type="GO" id="GO:0005096">
    <property type="term" value="F:GTPase activator activity"/>
    <property type="evidence" value="ECO:0007669"/>
    <property type="project" value="InterPro"/>
</dbReference>
<feature type="compositionally biased region" description="Polar residues" evidence="1">
    <location>
        <begin position="90"/>
        <end position="108"/>
    </location>
</feature>
<keyword evidence="4" id="KW-1185">Reference proteome</keyword>
<gene>
    <name evidence="3" type="ORF">PPNO1_LOCUS9565</name>
</gene>
<dbReference type="Proteomes" id="UP000838763">
    <property type="component" value="Unassembled WGS sequence"/>
</dbReference>
<dbReference type="OrthoDB" id="5599713at2759"/>
<sequence length="299" mass="31141">MPRALLRPSWSDPLMVTEGLPIACSTCFDREAAFLDDRPSSASSQTINPASADSVAAITDALRNINFSAHRTPAPTSEEDAQAHRASLLRTGSSNSTPPAAALSSGSAMETPPASPSQAPPIITSHSAGNAASGGPIFFGDPLAGYTTAYIFRIPDIHARGHKRIYAFLALSTHKERVAMKTFGFIAAAFRDMATWIQQLADAEAEATSGARRMNTAPSSVQSSSLQQSTNVQDGGSAFDRAAGSAFLGGGSAFARRAGGGGGAIALKARGLPELVGMPDFLFSSMSSLFKSSESWARR</sequence>
<reference evidence="3" key="1">
    <citation type="submission" date="2022-11" db="EMBL/GenBank/DDBJ databases">
        <authorList>
            <person name="Scott C."/>
            <person name="Bruce N."/>
        </authorList>
    </citation>
    <scope>NUCLEOTIDE SEQUENCE</scope>
</reference>
<feature type="domain" description="UDENN FLCN/SMCR8-type" evidence="2">
    <location>
        <begin position="78"/>
        <end position="299"/>
    </location>
</feature>